<protein>
    <submittedName>
        <fullName evidence="1">Uncharacterized protein</fullName>
    </submittedName>
</protein>
<sequence length="1273" mass="146866">MDHLSRKLNDVANENIGIEGDDVIGITNLVKYLNFLQIVSECKLNARPWVNLYKSILTYLTESKHKIQDEVYCATGKIKSRILIDLNFITKAIREHYNKCMKLSEIQKLPEKLKEEQDIMSNMTKEMKTIMTEKRLLEIIEDTVKHVNIDVPKEYFSSITHQLNCFEYLKIMSIKELNIGASMWIEEFQELVSHLQESEKWYLFLNELYFKLSQYEIWINRHKYNVANLEDWGESDKSQGIAITENNFRIFLHKIAKFNFAEVESIKNITVTALRLEELNHVLDLTLKIFPKMRVSGDSVFVEGNSISMKEIVFENLNRAKRYESSEDDLGIKLHLKGETFKYLNILALNTIFIDCDITFPGLGLQILAIAPKLQIIGKRIIDLCGTNVEVKGITHSGLEGRNEETKESCEAFLKITEQFVHSADLTIIARNLEDISIIHDSPSIINEYKSFLRRNLVDRFKKRSLLQFLDKLETDSAVENAYDILGLVNEMQCLENQFPELSQKVDFVPFYYSLLNRISRYAINPKLTERSVQHKKVLNYLYTATLGKIYNLEGCLESSLITDIEKYLDLVIDDIQTLRNLQKLNNKADIIKRHTEIHRKNLDLRIEEANSFITEQIMPEIDNISFEIERKIDLLIKETIALQNQARREKEALIKKRRELEEALELKRMFGCFKIIGQAIGFLGPFGAAVGSLINTTASVAESLALSNPENHGTTLQLSESVMSDFESFKDEIIGIKSKKTATFRKLLNEIHQEADTCPNELKDISNGIVNIKNKLTDICEGKFNFKDLLSLETDLKQELKRKKGELETENSSPNYKINNALQIVGKLNQIAEFGSIWLEVKSELKNDQIKIDEITEIIQQAGNKFLRLKDYEDKIYSFITPMLQSMENNIRNIAENLHGRSHARLDVTKWKVQTTLKDIKLQMQQLTQGFQVKNNLARCIEKLEEIIVTIIRIYDRIQNYQEQQNVANYIADISSSSSCVINIDDSKLVSAVNHLESLIRSNIVLKQYKTIIYSFKQWVFPFAHDYLKKSQLPSHLELEKSLENLAMKAITEIKNLKTKIGLYKISVTENDKSIQSSEFNSRYVSTEPFFVWKNEEHKNIISKLLSGKKVAVKSDVNYSASDKDAIKFTSIEFYFKSKDESLQPELNNVLNGFDVKATHMGNSYYRYKDKIYLITSNSQTISYSFEKNAIGEPIRKNNVFSKIKKGDLMLSPYTVWEIQITSSGGKISFQDLEIYKDQIDLELVGCGSYITTDTNTGLINFTDDEYEIVES</sequence>
<reference evidence="1" key="1">
    <citation type="submission" date="2020-08" db="EMBL/GenBank/DDBJ databases">
        <title>Multicomponent nature underlies the extraordinary mechanical properties of spider dragline silk.</title>
        <authorList>
            <person name="Kono N."/>
            <person name="Nakamura H."/>
            <person name="Mori M."/>
            <person name="Yoshida Y."/>
            <person name="Ohtoshi R."/>
            <person name="Malay A.D."/>
            <person name="Moran D.A.P."/>
            <person name="Tomita M."/>
            <person name="Numata K."/>
            <person name="Arakawa K."/>
        </authorList>
    </citation>
    <scope>NUCLEOTIDE SEQUENCE</scope>
</reference>
<dbReference type="OrthoDB" id="6434199at2759"/>
<dbReference type="Proteomes" id="UP000886998">
    <property type="component" value="Unassembled WGS sequence"/>
</dbReference>
<evidence type="ECO:0000313" key="2">
    <source>
        <dbReference type="Proteomes" id="UP000886998"/>
    </source>
</evidence>
<evidence type="ECO:0000313" key="1">
    <source>
        <dbReference type="EMBL" id="GFS60639.1"/>
    </source>
</evidence>
<keyword evidence="2" id="KW-1185">Reference proteome</keyword>
<dbReference type="EMBL" id="BMAV01027589">
    <property type="protein sequence ID" value="GFS60639.1"/>
    <property type="molecule type" value="Genomic_DNA"/>
</dbReference>
<proteinExistence type="predicted"/>
<name>A0A8X6MKS5_9ARAC</name>
<dbReference type="AlphaFoldDB" id="A0A8X6MKS5"/>
<comment type="caution">
    <text evidence="1">The sequence shown here is derived from an EMBL/GenBank/DDBJ whole genome shotgun (WGS) entry which is preliminary data.</text>
</comment>
<organism evidence="1 2">
    <name type="scientific">Trichonephila inaurata madagascariensis</name>
    <dbReference type="NCBI Taxonomy" id="2747483"/>
    <lineage>
        <taxon>Eukaryota</taxon>
        <taxon>Metazoa</taxon>
        <taxon>Ecdysozoa</taxon>
        <taxon>Arthropoda</taxon>
        <taxon>Chelicerata</taxon>
        <taxon>Arachnida</taxon>
        <taxon>Araneae</taxon>
        <taxon>Araneomorphae</taxon>
        <taxon>Entelegynae</taxon>
        <taxon>Araneoidea</taxon>
        <taxon>Nephilidae</taxon>
        <taxon>Trichonephila</taxon>
        <taxon>Trichonephila inaurata</taxon>
    </lineage>
</organism>
<gene>
    <name evidence="1" type="primary">NCL1_45309</name>
    <name evidence="1" type="ORF">TNIN_366101</name>
</gene>
<accession>A0A8X6MKS5</accession>